<proteinExistence type="predicted"/>
<dbReference type="EMBL" id="JAVDXT010000001">
    <property type="protein sequence ID" value="MDR7376669.1"/>
    <property type="molecule type" value="Genomic_DNA"/>
</dbReference>
<accession>A0ABU2C5X8</accession>
<dbReference type="Proteomes" id="UP001180487">
    <property type="component" value="Unassembled WGS sequence"/>
</dbReference>
<keyword evidence="1" id="KW-0812">Transmembrane</keyword>
<keyword evidence="3" id="KW-1185">Reference proteome</keyword>
<protein>
    <recommendedName>
        <fullName evidence="4">DUF3750 domain-containing protein</fullName>
    </recommendedName>
</protein>
<gene>
    <name evidence="2" type="ORF">J2X19_001327</name>
</gene>
<evidence type="ECO:0000313" key="3">
    <source>
        <dbReference type="Proteomes" id="UP001180487"/>
    </source>
</evidence>
<feature type="transmembrane region" description="Helical" evidence="1">
    <location>
        <begin position="29"/>
        <end position="49"/>
    </location>
</feature>
<name>A0ABU2C5X8_9BURK</name>
<reference evidence="2 3" key="1">
    <citation type="submission" date="2023-07" db="EMBL/GenBank/DDBJ databases">
        <title>Sorghum-associated microbial communities from plants grown in Nebraska, USA.</title>
        <authorList>
            <person name="Schachtman D."/>
        </authorList>
    </citation>
    <scope>NUCLEOTIDE SEQUENCE [LARGE SCALE GENOMIC DNA]</scope>
    <source>
        <strain evidence="2 3">BE313</strain>
    </source>
</reference>
<sequence>MASGTPLDTSSPHPGGTRRGGWLRWPLRLLGLLLLLLLGPIGVLASGTLDMQTPWQQTRSASTGQAPDPAVERRAVVQVYGARTVRWRGAFGIHPWIAVKRAGADHYTTYQIVGWRAQNGEEALVTGSSSHPDAHWYGAYPQLLADHRGAGVNDMIDDIEEAIAAYPWGHEYRLWPGPNSNTFVAWVARHVPALHLDLPPTAIGKDYLGPNTFVDHAPSGTGWQLSVLGLAGVTVAREEGLELNLLGLGFGIDVNDLKLRLPGFGKFPSPPQQTAAKDVGAGV</sequence>
<organism evidence="2 3">
    <name type="scientific">Rhodoferax ferrireducens</name>
    <dbReference type="NCBI Taxonomy" id="192843"/>
    <lineage>
        <taxon>Bacteria</taxon>
        <taxon>Pseudomonadati</taxon>
        <taxon>Pseudomonadota</taxon>
        <taxon>Betaproteobacteria</taxon>
        <taxon>Burkholderiales</taxon>
        <taxon>Comamonadaceae</taxon>
        <taxon>Rhodoferax</taxon>
    </lineage>
</organism>
<keyword evidence="1" id="KW-0472">Membrane</keyword>
<comment type="caution">
    <text evidence="2">The sequence shown here is derived from an EMBL/GenBank/DDBJ whole genome shotgun (WGS) entry which is preliminary data.</text>
</comment>
<keyword evidence="1" id="KW-1133">Transmembrane helix</keyword>
<evidence type="ECO:0008006" key="4">
    <source>
        <dbReference type="Google" id="ProtNLM"/>
    </source>
</evidence>
<dbReference type="InterPro" id="IPR022224">
    <property type="entry name" value="DUF3750"/>
</dbReference>
<dbReference type="Pfam" id="PF12570">
    <property type="entry name" value="DUF3750"/>
    <property type="match status" value="1"/>
</dbReference>
<evidence type="ECO:0000313" key="2">
    <source>
        <dbReference type="EMBL" id="MDR7376669.1"/>
    </source>
</evidence>
<dbReference type="RefSeq" id="WP_310371765.1">
    <property type="nucleotide sequence ID" value="NZ_JAVDXT010000001.1"/>
</dbReference>
<evidence type="ECO:0000256" key="1">
    <source>
        <dbReference type="SAM" id="Phobius"/>
    </source>
</evidence>